<name>A0A2S6GIR5_9PSEU</name>
<organism evidence="1 2">
    <name type="scientific">Actinokineospora auranticolor</name>
    <dbReference type="NCBI Taxonomy" id="155976"/>
    <lineage>
        <taxon>Bacteria</taxon>
        <taxon>Bacillati</taxon>
        <taxon>Actinomycetota</taxon>
        <taxon>Actinomycetes</taxon>
        <taxon>Pseudonocardiales</taxon>
        <taxon>Pseudonocardiaceae</taxon>
        <taxon>Actinokineospora</taxon>
    </lineage>
</organism>
<dbReference type="AlphaFoldDB" id="A0A2S6GIR5"/>
<dbReference type="RefSeq" id="WP_281261689.1">
    <property type="nucleotide sequence ID" value="NZ_CP154825.1"/>
</dbReference>
<sequence length="43" mass="4420">MITPITAVAIAVPARDEAEHIHACLRAIATAARGLPAAIAWSV</sequence>
<dbReference type="Proteomes" id="UP000239203">
    <property type="component" value="Unassembled WGS sequence"/>
</dbReference>
<dbReference type="EMBL" id="PTIX01000016">
    <property type="protein sequence ID" value="PPK65046.1"/>
    <property type="molecule type" value="Genomic_DNA"/>
</dbReference>
<evidence type="ECO:0000313" key="2">
    <source>
        <dbReference type="Proteomes" id="UP000239203"/>
    </source>
</evidence>
<comment type="caution">
    <text evidence="1">The sequence shown here is derived from an EMBL/GenBank/DDBJ whole genome shotgun (WGS) entry which is preliminary data.</text>
</comment>
<proteinExistence type="predicted"/>
<evidence type="ECO:0000313" key="1">
    <source>
        <dbReference type="EMBL" id="PPK65046.1"/>
    </source>
</evidence>
<accession>A0A2S6GIR5</accession>
<protein>
    <submittedName>
        <fullName evidence="1">Uncharacterized protein</fullName>
    </submittedName>
</protein>
<reference evidence="1 2" key="1">
    <citation type="submission" date="2018-02" db="EMBL/GenBank/DDBJ databases">
        <title>Genomic Encyclopedia of Archaeal and Bacterial Type Strains, Phase II (KMG-II): from individual species to whole genera.</title>
        <authorList>
            <person name="Goeker M."/>
        </authorList>
    </citation>
    <scope>NUCLEOTIDE SEQUENCE [LARGE SCALE GENOMIC DNA]</scope>
    <source>
        <strain evidence="1 2">YU 961-1</strain>
    </source>
</reference>
<keyword evidence="2" id="KW-1185">Reference proteome</keyword>
<gene>
    <name evidence="1" type="ORF">CLV40_11689</name>
</gene>